<organism evidence="7 8">
    <name type="scientific">Lysinibacillus fusiformis</name>
    <dbReference type="NCBI Taxonomy" id="28031"/>
    <lineage>
        <taxon>Bacteria</taxon>
        <taxon>Bacillati</taxon>
        <taxon>Bacillota</taxon>
        <taxon>Bacilli</taxon>
        <taxon>Bacillales</taxon>
        <taxon>Bacillaceae</taxon>
        <taxon>Lysinibacillus</taxon>
    </lineage>
</organism>
<keyword evidence="3" id="KW-0808">Transferase</keyword>
<gene>
    <name evidence="7" type="ORF">BG258_20350</name>
</gene>
<keyword evidence="2" id="KW-0489">Methyltransferase</keyword>
<dbReference type="InterPro" id="IPR050953">
    <property type="entry name" value="N4_N6_ade-DNA_methylase"/>
</dbReference>
<evidence type="ECO:0000256" key="4">
    <source>
        <dbReference type="ARBA" id="ARBA00022691"/>
    </source>
</evidence>
<dbReference type="Pfam" id="PF07669">
    <property type="entry name" value="Eco57I"/>
    <property type="match status" value="1"/>
</dbReference>
<dbReference type="InterPro" id="IPR011639">
    <property type="entry name" value="MethylTrfase_TaqI-like_dom"/>
</dbReference>
<keyword evidence="4" id="KW-0949">S-adenosyl-L-methionine</keyword>
<dbReference type="EC" id="2.1.1.72" evidence="1"/>
<dbReference type="SUPFAM" id="SSF53335">
    <property type="entry name" value="S-adenosyl-L-methionine-dependent methyltransferases"/>
    <property type="match status" value="1"/>
</dbReference>
<evidence type="ECO:0000313" key="7">
    <source>
        <dbReference type="EMBL" id="ODV53734.1"/>
    </source>
</evidence>
<comment type="caution">
    <text evidence="7">The sequence shown here is derived from an EMBL/GenBank/DDBJ whole genome shotgun (WGS) entry which is preliminary data.</text>
</comment>
<evidence type="ECO:0000259" key="6">
    <source>
        <dbReference type="Pfam" id="PF07669"/>
    </source>
</evidence>
<evidence type="ECO:0000256" key="2">
    <source>
        <dbReference type="ARBA" id="ARBA00022603"/>
    </source>
</evidence>
<dbReference type="RefSeq" id="WP_069483119.1">
    <property type="nucleotide sequence ID" value="NZ_KV766182.1"/>
</dbReference>
<evidence type="ECO:0000256" key="3">
    <source>
        <dbReference type="ARBA" id="ARBA00022679"/>
    </source>
</evidence>
<dbReference type="OrthoDB" id="9814572at2"/>
<protein>
    <recommendedName>
        <fullName evidence="1">site-specific DNA-methyltransferase (adenine-specific)</fullName>
        <ecNumber evidence="1">2.1.1.72</ecNumber>
    </recommendedName>
</protein>
<reference evidence="7 8" key="1">
    <citation type="submission" date="2016-09" db="EMBL/GenBank/DDBJ databases">
        <title>Draft genome sequence of the soil isolate, Lysinibacillus fusiformis M5, a potential hypoxanthine producer.</title>
        <authorList>
            <person name="Gallegos-Monterrosa R."/>
            <person name="Maroti G."/>
            <person name="Balint B."/>
            <person name="Kovacs A.T."/>
        </authorList>
    </citation>
    <scope>NUCLEOTIDE SEQUENCE [LARGE SCALE GENOMIC DNA]</scope>
    <source>
        <strain evidence="7 8">M5</strain>
    </source>
</reference>
<dbReference type="Proteomes" id="UP000094784">
    <property type="component" value="Unassembled WGS sequence"/>
</dbReference>
<dbReference type="GO" id="GO:0003676">
    <property type="term" value="F:nucleic acid binding"/>
    <property type="evidence" value="ECO:0007669"/>
    <property type="project" value="InterPro"/>
</dbReference>
<proteinExistence type="predicted"/>
<dbReference type="EMBL" id="MECQ01000003">
    <property type="protein sequence ID" value="ODV53734.1"/>
    <property type="molecule type" value="Genomic_DNA"/>
</dbReference>
<dbReference type="InterPro" id="IPR002052">
    <property type="entry name" value="DNA_methylase_N6_adenine_CS"/>
</dbReference>
<dbReference type="GO" id="GO:0006304">
    <property type="term" value="P:DNA modification"/>
    <property type="evidence" value="ECO:0007669"/>
    <property type="project" value="InterPro"/>
</dbReference>
<dbReference type="PRINTS" id="PR00507">
    <property type="entry name" value="N12N6MTFRASE"/>
</dbReference>
<comment type="catalytic activity">
    <reaction evidence="5">
        <text>a 2'-deoxyadenosine in DNA + S-adenosyl-L-methionine = an N(6)-methyl-2'-deoxyadenosine in DNA + S-adenosyl-L-homocysteine + H(+)</text>
        <dbReference type="Rhea" id="RHEA:15197"/>
        <dbReference type="Rhea" id="RHEA-COMP:12418"/>
        <dbReference type="Rhea" id="RHEA-COMP:12419"/>
        <dbReference type="ChEBI" id="CHEBI:15378"/>
        <dbReference type="ChEBI" id="CHEBI:57856"/>
        <dbReference type="ChEBI" id="CHEBI:59789"/>
        <dbReference type="ChEBI" id="CHEBI:90615"/>
        <dbReference type="ChEBI" id="CHEBI:90616"/>
        <dbReference type="EC" id="2.1.1.72"/>
    </reaction>
</comment>
<dbReference type="PANTHER" id="PTHR33841">
    <property type="entry name" value="DNA METHYLTRANSFERASE YEEA-RELATED"/>
    <property type="match status" value="1"/>
</dbReference>
<dbReference type="GO" id="GO:0032259">
    <property type="term" value="P:methylation"/>
    <property type="evidence" value="ECO:0007669"/>
    <property type="project" value="UniProtKB-KW"/>
</dbReference>
<evidence type="ECO:0000313" key="8">
    <source>
        <dbReference type="Proteomes" id="UP000094784"/>
    </source>
</evidence>
<feature type="domain" description="Type II methyltransferase M.TaqI-like" evidence="6">
    <location>
        <begin position="423"/>
        <end position="672"/>
    </location>
</feature>
<accession>A0A1E4QZV3</accession>
<evidence type="ECO:0000256" key="1">
    <source>
        <dbReference type="ARBA" id="ARBA00011900"/>
    </source>
</evidence>
<dbReference type="PANTHER" id="PTHR33841:SF1">
    <property type="entry name" value="DNA METHYLTRANSFERASE A"/>
    <property type="match status" value="1"/>
</dbReference>
<dbReference type="REBASE" id="172335">
    <property type="entry name" value="LfuM5ORF20340P"/>
</dbReference>
<evidence type="ECO:0000256" key="5">
    <source>
        <dbReference type="ARBA" id="ARBA00047942"/>
    </source>
</evidence>
<dbReference type="PROSITE" id="PS00092">
    <property type="entry name" value="N6_MTASE"/>
    <property type="match status" value="1"/>
</dbReference>
<sequence length="1049" mass="120308">MEHSLEPTVDMLNVMQQAEFLNKNETARKEILIGNLKSIFHQNPIARLKIDNIYMGAEGKIATQQSSESNSVTGFQDTDLGSVTVEWKRDLTDTRAFTTADLEIRRYTSGKWNEFGYDDHHIGIITDGLRWKAYKASCAEEKEIYSADDVQLTMCEEVDASTNIQSNAIYVEKFLEKYLIKDNVLLISAGTLKANFGENSTFFKSHVSKIYSIVTEIAESDLIVKNQIDLWVKSQQYNYQFPPGRVHNTYSQHIYLVLLGRIIVARSLKLDENAVVDDNLIREMITGELTETALNVTNFVESDYYSWILQPQYIEQFVSIGKEFYFYVKEFNFEQVDKANLFHLIFEEIIPAEARRENGQTSTPESLVKNIFKRIRTNLKSDSKIIEPAVGPGAILGEAIRELRNILDIEEIPKSEQIKIIQQNILGIDVDPIAVILAKATWLLTTAELLPEADDMITIPIYHTDSLIKKLYDDDIVTLELDEENQIISIPRTLAINHGALSKLYKHFDSLAKLALINGDLEGIIDEFQFEGILADEIIELDEVEKIMLEEASDVLIKYFYKKRLKINDGIWQYMLLNKTVPKGLNQEFDFIICNPPWLTISSLPNVRYKNKIIGLAKEYKINPTGSSAHHPEMATVFMLKAIDVYLKPEGDAVFILPGTIMDGDNHYKFRQSAFHPIVNVRFEEFWEIPNNLSTFKVKSCVLFCTKEYAENKEFKYRELITLDEHENVSLGKIYLVQLDKKSAYSTNYNVISSVQNTYLGRFRQGADLMPRTAVFVEKMNSASGKNISISTSKYAANNKNNKKLKNRVFKGIISPKYLFRTIISEMLLPFYILPDELIVALPIKVDDEIKMVSNEELIIKGESYSAKWFSQFDTLEEFQKNSFRKGLDVRGKLTQQNFYEDNILVHMGAGGSQPCAAIQQNNTSHEMKFIADQTTYVAAFSTMEEARYVVGLINSDYINKVIKDFQAEGGFTERHVHKLPLMFIPEFQRTELQLEIVKQVEKIENKICDSFTSDDLDIEKKLTSRRKTVRKKVEDELVILNELVAQLF</sequence>
<dbReference type="GO" id="GO:0009007">
    <property type="term" value="F:site-specific DNA-methyltransferase (adenine-specific) activity"/>
    <property type="evidence" value="ECO:0007669"/>
    <property type="project" value="UniProtKB-EC"/>
</dbReference>
<name>A0A1E4QZV3_9BACI</name>
<dbReference type="Gene3D" id="3.40.50.150">
    <property type="entry name" value="Vaccinia Virus protein VP39"/>
    <property type="match status" value="1"/>
</dbReference>
<dbReference type="InterPro" id="IPR029063">
    <property type="entry name" value="SAM-dependent_MTases_sf"/>
</dbReference>
<dbReference type="AlphaFoldDB" id="A0A1E4QZV3"/>